<dbReference type="PANTHER" id="PTHR11070:SF2">
    <property type="entry name" value="ATP-DEPENDENT DNA HELICASE SRS2"/>
    <property type="match status" value="1"/>
</dbReference>
<feature type="region of interest" description="Disordered" evidence="1">
    <location>
        <begin position="1"/>
        <end position="20"/>
    </location>
</feature>
<proteinExistence type="predicted"/>
<reference evidence="3 4" key="1">
    <citation type="submission" date="2020-08" db="EMBL/GenBank/DDBJ databases">
        <title>A Genomic Blueprint of the Chicken Gut Microbiome.</title>
        <authorList>
            <person name="Gilroy R."/>
            <person name="Ravi A."/>
            <person name="Getino M."/>
            <person name="Pursley I."/>
            <person name="Horton D.L."/>
            <person name="Alikhan N.-F."/>
            <person name="Baker D."/>
            <person name="Gharbi K."/>
            <person name="Hall N."/>
            <person name="Watson M."/>
            <person name="Adriaenssens E.M."/>
            <person name="Foster-Nyarko E."/>
            <person name="Jarju S."/>
            <person name="Secka A."/>
            <person name="Antonio M."/>
            <person name="Oren A."/>
            <person name="Chaudhuri R."/>
            <person name="La Ragione R.M."/>
            <person name="Hildebrand F."/>
            <person name="Pallen M.J."/>
        </authorList>
    </citation>
    <scope>NUCLEOTIDE SEQUENCE [LARGE SCALE GENOMIC DNA]</scope>
    <source>
        <strain evidence="3 4">Re57</strain>
    </source>
</reference>
<dbReference type="Pfam" id="PF08378">
    <property type="entry name" value="NERD"/>
    <property type="match status" value="1"/>
</dbReference>
<dbReference type="RefSeq" id="WP_191727429.1">
    <property type="nucleotide sequence ID" value="NZ_JACSPY010000023.1"/>
</dbReference>
<name>A0ABR8WZ85_9MICO</name>
<sequence>MTGVEADERTEPQVCGQPREDSVAEQAVLARLRAQLPAEVAIICGQRVTSETSDAEIDMLIIWPERGIVVLEVKCGQVSMRDGAWYTSGRHGSTRLKRGPLEQAMEAKHTLARWLKPRTSFGPGRMVQMACLPFSSLRDWTALPDAPGELLIDEAGLERIADRIEHALSCFGADHPPITAAAVPLMCRQLRQTHHASEASRMRAAELDSRSNQLTAEQERILSVLRYQTRAGLSGGPGSGKTHLALLKARQLTRDGMRVAVMCYSRGLARLMQLTVAQWEPSERPAYVGLFHDLPLQWGADTGADDDSHYWEVELPQQLHDLALKQEKAQLFDAIIVDEGQDFSDIWWQAVESCLREPATGILYAFTDEHQRIFDRAGAAPITMNPFYLGENLRNVDTIVESIAGLASEPQIVRLHGGDPVEFVDVPFDEALTTADDILADIADSDEWDLSQVALLTTGQRHPVQREIVDSEGYDAYWDAFFAGEDPFYGHVLGFKGLDREVVVLCANGFRDPQRAREMMYVGMSRARFRLIVVGDIAELARLTSGDVDARRR</sequence>
<evidence type="ECO:0000259" key="2">
    <source>
        <dbReference type="Pfam" id="PF08378"/>
    </source>
</evidence>
<dbReference type="InterPro" id="IPR000212">
    <property type="entry name" value="DNA_helicase_UvrD/REP"/>
</dbReference>
<dbReference type="Proteomes" id="UP000651517">
    <property type="component" value="Unassembled WGS sequence"/>
</dbReference>
<dbReference type="EMBL" id="JACSPY010000023">
    <property type="protein sequence ID" value="MBD8021906.1"/>
    <property type="molecule type" value="Genomic_DNA"/>
</dbReference>
<dbReference type="InterPro" id="IPR027417">
    <property type="entry name" value="P-loop_NTPase"/>
</dbReference>
<dbReference type="Gene3D" id="3.40.50.300">
    <property type="entry name" value="P-loop containing nucleotide triphosphate hydrolases"/>
    <property type="match status" value="1"/>
</dbReference>
<protein>
    <submittedName>
        <fullName evidence="3">NERD domain-containing protein</fullName>
    </submittedName>
</protein>
<evidence type="ECO:0000256" key="1">
    <source>
        <dbReference type="SAM" id="MobiDB-lite"/>
    </source>
</evidence>
<feature type="compositionally biased region" description="Basic and acidic residues" evidence="1">
    <location>
        <begin position="1"/>
        <end position="11"/>
    </location>
</feature>
<comment type="caution">
    <text evidence="3">The sequence shown here is derived from an EMBL/GenBank/DDBJ whole genome shotgun (WGS) entry which is preliminary data.</text>
</comment>
<dbReference type="PANTHER" id="PTHR11070">
    <property type="entry name" value="UVRD / RECB / PCRA DNA HELICASE FAMILY MEMBER"/>
    <property type="match status" value="1"/>
</dbReference>
<evidence type="ECO:0000313" key="3">
    <source>
        <dbReference type="EMBL" id="MBD8021906.1"/>
    </source>
</evidence>
<gene>
    <name evidence="3" type="ORF">H9634_14070</name>
</gene>
<organism evidence="3 4">
    <name type="scientific">Brevibacterium gallinarum</name>
    <dbReference type="NCBI Taxonomy" id="2762220"/>
    <lineage>
        <taxon>Bacteria</taxon>
        <taxon>Bacillati</taxon>
        <taxon>Actinomycetota</taxon>
        <taxon>Actinomycetes</taxon>
        <taxon>Micrococcales</taxon>
        <taxon>Brevibacteriaceae</taxon>
        <taxon>Brevibacterium</taxon>
    </lineage>
</organism>
<keyword evidence="4" id="KW-1185">Reference proteome</keyword>
<accession>A0ABR8WZ85</accession>
<dbReference type="SUPFAM" id="SSF52540">
    <property type="entry name" value="P-loop containing nucleoside triphosphate hydrolases"/>
    <property type="match status" value="1"/>
</dbReference>
<feature type="domain" description="NERD" evidence="2">
    <location>
        <begin position="23"/>
        <end position="116"/>
    </location>
</feature>
<evidence type="ECO:0000313" key="4">
    <source>
        <dbReference type="Proteomes" id="UP000651517"/>
    </source>
</evidence>
<dbReference type="InterPro" id="IPR011528">
    <property type="entry name" value="NERD"/>
</dbReference>